<dbReference type="EMBL" id="QKYT01000632">
    <property type="protein sequence ID" value="RIA82768.1"/>
    <property type="molecule type" value="Genomic_DNA"/>
</dbReference>
<accession>A0A397S9X2</accession>
<evidence type="ECO:0000313" key="2">
    <source>
        <dbReference type="Proteomes" id="UP000265703"/>
    </source>
</evidence>
<dbReference type="AlphaFoldDB" id="A0A397S9X2"/>
<protein>
    <submittedName>
        <fullName evidence="1">Uncharacterized protein</fullName>
    </submittedName>
</protein>
<name>A0A397S9X2_9GLOM</name>
<dbReference type="Proteomes" id="UP000265703">
    <property type="component" value="Unassembled WGS sequence"/>
</dbReference>
<sequence>MPGQTIKIILDKVYNKTIPKPINLQPGYDMKHVVNYQHYTDVYQIEKVVEIEKQYDNLSIIKPHEMPQQWACLYLLLTSQAMLWNFMLCKKNWVFTNTV</sequence>
<proteinExistence type="predicted"/>
<keyword evidence="2" id="KW-1185">Reference proteome</keyword>
<comment type="caution">
    <text evidence="1">The sequence shown here is derived from an EMBL/GenBank/DDBJ whole genome shotgun (WGS) entry which is preliminary data.</text>
</comment>
<reference evidence="1 2" key="1">
    <citation type="submission" date="2018-06" db="EMBL/GenBank/DDBJ databases">
        <title>Comparative genomics reveals the genomic features of Rhizophagus irregularis, R. cerebriforme, R. diaphanum and Gigaspora rosea, and their symbiotic lifestyle signature.</title>
        <authorList>
            <person name="Morin E."/>
            <person name="San Clemente H."/>
            <person name="Chen E.C.H."/>
            <person name="De La Providencia I."/>
            <person name="Hainaut M."/>
            <person name="Kuo A."/>
            <person name="Kohler A."/>
            <person name="Murat C."/>
            <person name="Tang N."/>
            <person name="Roy S."/>
            <person name="Loubradou J."/>
            <person name="Henrissat B."/>
            <person name="Grigoriev I.V."/>
            <person name="Corradi N."/>
            <person name="Roux C."/>
            <person name="Martin F.M."/>
        </authorList>
    </citation>
    <scope>NUCLEOTIDE SEQUENCE [LARGE SCALE GENOMIC DNA]</scope>
    <source>
        <strain evidence="1 2">DAOM 227022</strain>
    </source>
</reference>
<organism evidence="1 2">
    <name type="scientific">Glomus cerebriforme</name>
    <dbReference type="NCBI Taxonomy" id="658196"/>
    <lineage>
        <taxon>Eukaryota</taxon>
        <taxon>Fungi</taxon>
        <taxon>Fungi incertae sedis</taxon>
        <taxon>Mucoromycota</taxon>
        <taxon>Glomeromycotina</taxon>
        <taxon>Glomeromycetes</taxon>
        <taxon>Glomerales</taxon>
        <taxon>Glomeraceae</taxon>
        <taxon>Glomus</taxon>
    </lineage>
</organism>
<evidence type="ECO:0000313" key="1">
    <source>
        <dbReference type="EMBL" id="RIA82768.1"/>
    </source>
</evidence>
<dbReference type="OrthoDB" id="2404283at2759"/>
<gene>
    <name evidence="1" type="ORF">C1645_880861</name>
</gene>